<keyword evidence="2" id="KW-0539">Nucleus</keyword>
<feature type="region of interest" description="Disordered" evidence="3">
    <location>
        <begin position="182"/>
        <end position="234"/>
    </location>
</feature>
<evidence type="ECO:0000313" key="6">
    <source>
        <dbReference type="Proteomes" id="UP000472263"/>
    </source>
</evidence>
<dbReference type="GO" id="GO:0005634">
    <property type="term" value="C:nucleus"/>
    <property type="evidence" value="ECO:0007669"/>
    <property type="project" value="UniProtKB-SubCell"/>
</dbReference>
<dbReference type="InterPro" id="IPR000626">
    <property type="entry name" value="Ubiquitin-like_dom"/>
</dbReference>
<feature type="compositionally biased region" description="Polar residues" evidence="3">
    <location>
        <begin position="498"/>
        <end position="518"/>
    </location>
</feature>
<accession>A0A667WIG1</accession>
<comment type="subcellular location">
    <subcellularLocation>
        <location evidence="1">Nucleus</location>
    </subcellularLocation>
</comment>
<name>A0A667WIG1_9TELE</name>
<dbReference type="PANTHER" id="PTHR23010:SF1">
    <property type="entry name" value="MIDNOLIN"/>
    <property type="match status" value="1"/>
</dbReference>
<protein>
    <submittedName>
        <fullName evidence="5">Midnolin-like</fullName>
    </submittedName>
</protein>
<feature type="compositionally biased region" description="Low complexity" evidence="3">
    <location>
        <begin position="292"/>
        <end position="302"/>
    </location>
</feature>
<feature type="domain" description="Ubiquitin-like" evidence="4">
    <location>
        <begin position="30"/>
        <end position="104"/>
    </location>
</feature>
<feature type="compositionally biased region" description="Low complexity" evidence="3">
    <location>
        <begin position="206"/>
        <end position="216"/>
    </location>
</feature>
<evidence type="ECO:0000259" key="4">
    <source>
        <dbReference type="PROSITE" id="PS50053"/>
    </source>
</evidence>
<dbReference type="InParanoid" id="A0A667WIG1"/>
<evidence type="ECO:0000256" key="2">
    <source>
        <dbReference type="ARBA" id="ARBA00023242"/>
    </source>
</evidence>
<feature type="region of interest" description="Disordered" evidence="3">
    <location>
        <begin position="397"/>
        <end position="416"/>
    </location>
</feature>
<reference evidence="5" key="3">
    <citation type="submission" date="2025-09" db="UniProtKB">
        <authorList>
            <consortium name="Ensembl"/>
        </authorList>
    </citation>
    <scope>IDENTIFICATION</scope>
</reference>
<dbReference type="AlphaFoldDB" id="A0A667WIG1"/>
<gene>
    <name evidence="5" type="primary">MIDN</name>
    <name evidence="5" type="synonym">LOC115374593</name>
</gene>
<sequence>MEQQHQQGPCSFIPGGSAACGAGVPSQPTMRLSITSTTGSEAELSVPRGETVEGLKTCLSQKLRLPTDRIVLLHKDRQLNAGRLLDLGVADESKLTLVPTVEAGLATTRTDRTMTRALENLTEAQISDFLSGRSPLTISLGIGAHVMYVQLQLANQNAVGPQQHKDPSSAKLQAGLSEAFNMTHPRPASTCSPTNTAASPPPPPSHSLSPGLHSAPPLLPSTQRPRLSSDSTTPNTCLSNKVPVICHHHHSSPRSSCPAHSTHPLPHIVPAPGSPLHTSPHRRCAPVPSPSPSTSGLGPRSPATASTYPEITGHDFSAAKLCQQPGAVIESFVNHSPGVFSGTFSGTLAPLSQSGISHQRHGITIILQILNDLLRATCQHQGAPPTLPQMHCSALSTPGSPVLPTKEPSRENSQTLVMQTTESLIRRDTGMEGYHEQSFAEENQTLRWKVEQLQFLMHQRRLRRRARSSTNPTQTSHPYQHRHHRPWSPGRQSHRHSSGTLSINKGTSQDNVKMQVTEETPWKPELTSDLVVA</sequence>
<feature type="compositionally biased region" description="Polar residues" evidence="3">
    <location>
        <begin position="468"/>
        <end position="478"/>
    </location>
</feature>
<feature type="compositionally biased region" description="Polar residues" evidence="3">
    <location>
        <begin position="222"/>
        <end position="234"/>
    </location>
</feature>
<dbReference type="Pfam" id="PF00240">
    <property type="entry name" value="ubiquitin"/>
    <property type="match status" value="1"/>
</dbReference>
<dbReference type="Proteomes" id="UP000472263">
    <property type="component" value="Chromosome 17"/>
</dbReference>
<dbReference type="Ensembl" id="ENSMMDT00005005349.1">
    <property type="protein sequence ID" value="ENSMMDP00005005205.1"/>
    <property type="gene ID" value="ENSMMDG00005002904.1"/>
</dbReference>
<feature type="compositionally biased region" description="Low complexity" evidence="3">
    <location>
        <begin position="187"/>
        <end position="198"/>
    </location>
</feature>
<feature type="region of interest" description="Disordered" evidence="3">
    <location>
        <begin position="248"/>
        <end position="310"/>
    </location>
</feature>
<proteinExistence type="predicted"/>
<dbReference type="GeneTree" id="ENSGT00510000049027"/>
<dbReference type="SUPFAM" id="SSF54236">
    <property type="entry name" value="Ubiquitin-like"/>
    <property type="match status" value="1"/>
</dbReference>
<dbReference type="OrthoDB" id="1916003at2759"/>
<organism evidence="5 6">
    <name type="scientific">Myripristis murdjan</name>
    <name type="common">pinecone soldierfish</name>
    <dbReference type="NCBI Taxonomy" id="586833"/>
    <lineage>
        <taxon>Eukaryota</taxon>
        <taxon>Metazoa</taxon>
        <taxon>Chordata</taxon>
        <taxon>Craniata</taxon>
        <taxon>Vertebrata</taxon>
        <taxon>Euteleostomi</taxon>
        <taxon>Actinopterygii</taxon>
        <taxon>Neopterygii</taxon>
        <taxon>Teleostei</taxon>
        <taxon>Neoteleostei</taxon>
        <taxon>Acanthomorphata</taxon>
        <taxon>Holocentriformes</taxon>
        <taxon>Holocentridae</taxon>
        <taxon>Myripristis</taxon>
    </lineage>
</organism>
<feature type="region of interest" description="Disordered" evidence="3">
    <location>
        <begin position="462"/>
        <end position="533"/>
    </location>
</feature>
<evidence type="ECO:0000313" key="5">
    <source>
        <dbReference type="Ensembl" id="ENSMMDP00005005205.1"/>
    </source>
</evidence>
<dbReference type="InterPro" id="IPR029071">
    <property type="entry name" value="Ubiquitin-like_domsf"/>
</dbReference>
<evidence type="ECO:0000256" key="3">
    <source>
        <dbReference type="SAM" id="MobiDB-lite"/>
    </source>
</evidence>
<reference evidence="5" key="2">
    <citation type="submission" date="2025-08" db="UniProtKB">
        <authorList>
            <consortium name="Ensembl"/>
        </authorList>
    </citation>
    <scope>IDENTIFICATION</scope>
</reference>
<dbReference type="Gene3D" id="3.10.20.90">
    <property type="entry name" value="Phosphatidylinositol 3-kinase Catalytic Subunit, Chain A, domain 1"/>
    <property type="match status" value="1"/>
</dbReference>
<feature type="compositionally biased region" description="Basic residues" evidence="3">
    <location>
        <begin position="479"/>
        <end position="497"/>
    </location>
</feature>
<reference evidence="5" key="1">
    <citation type="submission" date="2019-06" db="EMBL/GenBank/DDBJ databases">
        <authorList>
            <consortium name="Wellcome Sanger Institute Data Sharing"/>
        </authorList>
    </citation>
    <scope>NUCLEOTIDE SEQUENCE [LARGE SCALE GENOMIC DNA]</scope>
</reference>
<dbReference type="InterPro" id="IPR039336">
    <property type="entry name" value="Midnolin"/>
</dbReference>
<dbReference type="SMART" id="SM00213">
    <property type="entry name" value="UBQ"/>
    <property type="match status" value="1"/>
</dbReference>
<keyword evidence="6" id="KW-1185">Reference proteome</keyword>
<evidence type="ECO:0000256" key="1">
    <source>
        <dbReference type="ARBA" id="ARBA00004123"/>
    </source>
</evidence>
<dbReference type="PROSITE" id="PS50053">
    <property type="entry name" value="UBIQUITIN_2"/>
    <property type="match status" value="1"/>
</dbReference>
<dbReference type="PANTHER" id="PTHR23010">
    <property type="entry name" value="MIDNOLIN"/>
    <property type="match status" value="1"/>
</dbReference>